<evidence type="ECO:0000313" key="1">
    <source>
        <dbReference type="EMBL" id="MCJ8010722.1"/>
    </source>
</evidence>
<sequence>MLTIHASKQDTITLDNKEFFFLAGILGSDRLLGVEDPFQGYLAEEIAEEWDVVKASLLKKGYLLQEDNGVELAMPPKIFSRVAIAGLAERSCWLSYKHNNEVFEGYLHATNERVIQVCKAEEDFQYKLDELGTVDEACGKLVEEMDLKNYAPDDTPALLLSKKKFGEIYSRVSTLSLDDLSDELAAATNDMEGSIALARCLKFRTAEGEMRFSTWTGSGWETQNAAFIVNDSMNWLVRMSMSGDQDWLTASPTSKQQFQEMLLLWLKQPAESDGR</sequence>
<proteinExistence type="predicted"/>
<dbReference type="Proteomes" id="UP001139347">
    <property type="component" value="Unassembled WGS sequence"/>
</dbReference>
<dbReference type="EMBL" id="JALIRP010000001">
    <property type="protein sequence ID" value="MCJ8010722.1"/>
    <property type="molecule type" value="Genomic_DNA"/>
</dbReference>
<reference evidence="1" key="1">
    <citation type="submission" date="2022-04" db="EMBL/GenBank/DDBJ databases">
        <title>Paenibacillus mangrovi sp. nov., a novel endophytic bacterium isolated from bark of Kandelia candel.</title>
        <authorList>
            <person name="Tuo L."/>
        </authorList>
    </citation>
    <scope>NUCLEOTIDE SEQUENCE</scope>
    <source>
        <strain evidence="1">KQZ6P-2</strain>
    </source>
</reference>
<dbReference type="AlphaFoldDB" id="A0A9X1WJY6"/>
<gene>
    <name evidence="1" type="ORF">MUG84_03055</name>
</gene>
<name>A0A9X1WJY6_9BACL</name>
<evidence type="ECO:0000313" key="2">
    <source>
        <dbReference type="Proteomes" id="UP001139347"/>
    </source>
</evidence>
<organism evidence="1 2">
    <name type="scientific">Paenibacillus mangrovi</name>
    <dbReference type="NCBI Taxonomy" id="2931978"/>
    <lineage>
        <taxon>Bacteria</taxon>
        <taxon>Bacillati</taxon>
        <taxon>Bacillota</taxon>
        <taxon>Bacilli</taxon>
        <taxon>Bacillales</taxon>
        <taxon>Paenibacillaceae</taxon>
        <taxon>Paenibacillus</taxon>
    </lineage>
</organism>
<keyword evidence="2" id="KW-1185">Reference proteome</keyword>
<comment type="caution">
    <text evidence="1">The sequence shown here is derived from an EMBL/GenBank/DDBJ whole genome shotgun (WGS) entry which is preliminary data.</text>
</comment>
<protein>
    <submittedName>
        <fullName evidence="1">Uncharacterized protein</fullName>
    </submittedName>
</protein>
<dbReference type="RefSeq" id="WP_244719627.1">
    <property type="nucleotide sequence ID" value="NZ_JALIRP010000001.1"/>
</dbReference>
<accession>A0A9X1WJY6</accession>